<sequence>HHHTYHKNHSIESNVIPVSKPNVDPNNENNNIIDKSNDIFTFDLYKQSHNVRDSRMLAQHQDHHIVNSNPLNSNASVGKAVSDQYWNQVFSTILFVISGLIFCVIALLWFTTTPSRYSAASDVQNNREIKSYVSMATASTADPKLNQNKAILSVNGSPIALVSIDSLTGESFA</sequence>
<keyword evidence="2" id="KW-0472">Membrane</keyword>
<accession>A0A7R9MFH7</accession>
<evidence type="ECO:0000256" key="2">
    <source>
        <dbReference type="SAM" id="Phobius"/>
    </source>
</evidence>
<name>A0A7R9MFH7_9ACAR</name>
<protein>
    <submittedName>
        <fullName evidence="3">Uncharacterized protein</fullName>
    </submittedName>
</protein>
<keyword evidence="2" id="KW-0812">Transmembrane</keyword>
<keyword evidence="2" id="KW-1133">Transmembrane helix</keyword>
<feature type="region of interest" description="Disordered" evidence="1">
    <location>
        <begin position="1"/>
        <end position="21"/>
    </location>
</feature>
<feature type="transmembrane region" description="Helical" evidence="2">
    <location>
        <begin position="89"/>
        <end position="110"/>
    </location>
</feature>
<dbReference type="EMBL" id="CAJPVJ010016529">
    <property type="protein sequence ID" value="CAG2176262.1"/>
    <property type="molecule type" value="Genomic_DNA"/>
</dbReference>
<dbReference type="AlphaFoldDB" id="A0A7R9MFH7"/>
<proteinExistence type="predicted"/>
<gene>
    <name evidence="3" type="ORF">ONB1V03_LOCUS15696</name>
</gene>
<feature type="non-terminal residue" evidence="3">
    <location>
        <position position="1"/>
    </location>
</feature>
<dbReference type="EMBL" id="OC931354">
    <property type="protein sequence ID" value="CAD7659100.1"/>
    <property type="molecule type" value="Genomic_DNA"/>
</dbReference>
<evidence type="ECO:0000313" key="4">
    <source>
        <dbReference type="Proteomes" id="UP000728032"/>
    </source>
</evidence>
<evidence type="ECO:0000313" key="3">
    <source>
        <dbReference type="EMBL" id="CAD7659100.1"/>
    </source>
</evidence>
<keyword evidence="4" id="KW-1185">Reference proteome</keyword>
<dbReference type="Proteomes" id="UP000728032">
    <property type="component" value="Unassembled WGS sequence"/>
</dbReference>
<organism evidence="3">
    <name type="scientific">Oppiella nova</name>
    <dbReference type="NCBI Taxonomy" id="334625"/>
    <lineage>
        <taxon>Eukaryota</taxon>
        <taxon>Metazoa</taxon>
        <taxon>Ecdysozoa</taxon>
        <taxon>Arthropoda</taxon>
        <taxon>Chelicerata</taxon>
        <taxon>Arachnida</taxon>
        <taxon>Acari</taxon>
        <taxon>Acariformes</taxon>
        <taxon>Sarcoptiformes</taxon>
        <taxon>Oribatida</taxon>
        <taxon>Brachypylina</taxon>
        <taxon>Oppioidea</taxon>
        <taxon>Oppiidae</taxon>
        <taxon>Oppiella</taxon>
    </lineage>
</organism>
<reference evidence="3" key="1">
    <citation type="submission" date="2020-11" db="EMBL/GenBank/DDBJ databases">
        <authorList>
            <person name="Tran Van P."/>
        </authorList>
    </citation>
    <scope>NUCLEOTIDE SEQUENCE</scope>
</reference>
<evidence type="ECO:0000256" key="1">
    <source>
        <dbReference type="SAM" id="MobiDB-lite"/>
    </source>
</evidence>